<organism evidence="5">
    <name type="scientific">marine metagenome</name>
    <dbReference type="NCBI Taxonomy" id="408172"/>
    <lineage>
        <taxon>unclassified sequences</taxon>
        <taxon>metagenomes</taxon>
        <taxon>ecological metagenomes</taxon>
    </lineage>
</organism>
<evidence type="ECO:0000256" key="2">
    <source>
        <dbReference type="ARBA" id="ARBA00022679"/>
    </source>
</evidence>
<protein>
    <recommendedName>
        <fullName evidence="6">Glycosyltransferase family 28 N-terminal domain-containing protein</fullName>
    </recommendedName>
</protein>
<dbReference type="Gene3D" id="3.40.50.2000">
    <property type="entry name" value="Glycogen Phosphorylase B"/>
    <property type="match status" value="2"/>
</dbReference>
<dbReference type="InterPro" id="IPR007235">
    <property type="entry name" value="Glyco_trans_28_C"/>
</dbReference>
<feature type="non-terminal residue" evidence="5">
    <location>
        <position position="248"/>
    </location>
</feature>
<evidence type="ECO:0000259" key="3">
    <source>
        <dbReference type="Pfam" id="PF03033"/>
    </source>
</evidence>
<dbReference type="PANTHER" id="PTHR21015">
    <property type="entry name" value="UDP-N-ACETYLGLUCOSAMINE--N-ACETYLMURAMYL-(PENTAPEPTIDE) PYROPHOSPHORYL-UNDECAPRENOL N-ACETYLGLUCOSAMINE TRANSFERASE 1"/>
    <property type="match status" value="1"/>
</dbReference>
<gene>
    <name evidence="5" type="ORF">METZ01_LOCUS211440</name>
</gene>
<name>A0A382F6C0_9ZZZZ</name>
<reference evidence="5" key="1">
    <citation type="submission" date="2018-05" db="EMBL/GenBank/DDBJ databases">
        <authorList>
            <person name="Lanie J.A."/>
            <person name="Ng W.-L."/>
            <person name="Kazmierczak K.M."/>
            <person name="Andrzejewski T.M."/>
            <person name="Davidsen T.M."/>
            <person name="Wayne K.J."/>
            <person name="Tettelin H."/>
            <person name="Glass J.I."/>
            <person name="Rusch D."/>
            <person name="Podicherti R."/>
            <person name="Tsui H.-C.T."/>
            <person name="Winkler M.E."/>
        </authorList>
    </citation>
    <scope>NUCLEOTIDE SEQUENCE</scope>
</reference>
<keyword evidence="2" id="KW-0808">Transferase</keyword>
<evidence type="ECO:0000256" key="1">
    <source>
        <dbReference type="ARBA" id="ARBA00022676"/>
    </source>
</evidence>
<feature type="domain" description="Glycosyltransferase family 28 N-terminal" evidence="3">
    <location>
        <begin position="26"/>
        <end position="100"/>
    </location>
</feature>
<feature type="domain" description="Glycosyl transferase family 28 C-terminal" evidence="4">
    <location>
        <begin position="148"/>
        <end position="246"/>
    </location>
</feature>
<evidence type="ECO:0000313" key="5">
    <source>
        <dbReference type="EMBL" id="SVB58586.1"/>
    </source>
</evidence>
<dbReference type="Pfam" id="PF03033">
    <property type="entry name" value="Glyco_transf_28"/>
    <property type="match status" value="1"/>
</dbReference>
<dbReference type="GO" id="GO:0005975">
    <property type="term" value="P:carbohydrate metabolic process"/>
    <property type="evidence" value="ECO:0007669"/>
    <property type="project" value="InterPro"/>
</dbReference>
<evidence type="ECO:0008006" key="6">
    <source>
        <dbReference type="Google" id="ProtNLM"/>
    </source>
</evidence>
<feature type="non-terminal residue" evidence="5">
    <location>
        <position position="1"/>
    </location>
</feature>
<sequence length="248" mass="27424">VFPVKDLLHTLLPIRGLQRGFSYDSLIKNLVLPFRIISSLLKIRTLFKDFKPELVIGTGGYASALPLLMATMQKTSIPIILQEQNSFPGITTRWFANKASLICIAFKINDKNLKHKIVLTGNPIRNNIVLGEKSLALKEHNLDERKKTVFVFGGSQGSAFLNKSMEKIINRFNGISVQILWQTGDNEYNNYKKYMSDSIKVTPFINDMASAYALSDLVVCRSGALTLSEVAACGKPSILIPFAAAAGN</sequence>
<keyword evidence="1" id="KW-0328">Glycosyltransferase</keyword>
<dbReference type="Pfam" id="PF04101">
    <property type="entry name" value="Glyco_tran_28_C"/>
    <property type="match status" value="1"/>
</dbReference>
<dbReference type="PANTHER" id="PTHR21015:SF22">
    <property type="entry name" value="GLYCOSYLTRANSFERASE"/>
    <property type="match status" value="1"/>
</dbReference>
<dbReference type="SUPFAM" id="SSF53756">
    <property type="entry name" value="UDP-Glycosyltransferase/glycogen phosphorylase"/>
    <property type="match status" value="1"/>
</dbReference>
<dbReference type="GO" id="GO:0016758">
    <property type="term" value="F:hexosyltransferase activity"/>
    <property type="evidence" value="ECO:0007669"/>
    <property type="project" value="InterPro"/>
</dbReference>
<dbReference type="CDD" id="cd03785">
    <property type="entry name" value="GT28_MurG"/>
    <property type="match status" value="1"/>
</dbReference>
<dbReference type="InterPro" id="IPR004276">
    <property type="entry name" value="GlycoTrans_28_N"/>
</dbReference>
<accession>A0A382F6C0</accession>
<dbReference type="EMBL" id="UINC01048262">
    <property type="protein sequence ID" value="SVB58586.1"/>
    <property type="molecule type" value="Genomic_DNA"/>
</dbReference>
<dbReference type="AlphaFoldDB" id="A0A382F6C0"/>
<proteinExistence type="predicted"/>
<evidence type="ECO:0000259" key="4">
    <source>
        <dbReference type="Pfam" id="PF04101"/>
    </source>
</evidence>